<dbReference type="Gene3D" id="3.40.1280.10">
    <property type="match status" value="1"/>
</dbReference>
<dbReference type="GO" id="GO:0006396">
    <property type="term" value="P:RNA processing"/>
    <property type="evidence" value="ECO:0007669"/>
    <property type="project" value="InterPro"/>
</dbReference>
<dbReference type="Proteomes" id="UP000238442">
    <property type="component" value="Chromosome"/>
</dbReference>
<dbReference type="EMBL" id="CP027062">
    <property type="protein sequence ID" value="AVI51898.1"/>
    <property type="molecule type" value="Genomic_DNA"/>
</dbReference>
<reference evidence="4 5" key="1">
    <citation type="submission" date="2018-02" db="EMBL/GenBank/DDBJ databases">
        <title>Genomic analysis of the strain RR4-38 isolated from a seawater recirculating aquaculture system.</title>
        <authorList>
            <person name="Kim Y.-S."/>
            <person name="Jang Y.H."/>
            <person name="Kim K.-H."/>
        </authorList>
    </citation>
    <scope>NUCLEOTIDE SEQUENCE [LARGE SCALE GENOMIC DNA]</scope>
    <source>
        <strain evidence="4 5">RR4-38</strain>
    </source>
</reference>
<name>A0A2S0HZ55_9FLAO</name>
<dbReference type="Pfam" id="PF00588">
    <property type="entry name" value="SpoU_methylase"/>
    <property type="match status" value="1"/>
</dbReference>
<dbReference type="KEGG" id="aue:C5O00_12345"/>
<evidence type="ECO:0000313" key="5">
    <source>
        <dbReference type="Proteomes" id="UP000238442"/>
    </source>
</evidence>
<feature type="domain" description="tRNA/rRNA methyltransferase SpoU type" evidence="3">
    <location>
        <begin position="17"/>
        <end position="160"/>
    </location>
</feature>
<keyword evidence="1 4" id="KW-0489">Methyltransferase</keyword>
<dbReference type="GO" id="GO:0008173">
    <property type="term" value="F:RNA methyltransferase activity"/>
    <property type="evidence" value="ECO:0007669"/>
    <property type="project" value="InterPro"/>
</dbReference>
<gene>
    <name evidence="4" type="ORF">C5O00_12345</name>
</gene>
<dbReference type="InterPro" id="IPR029026">
    <property type="entry name" value="tRNA_m1G_MTases_N"/>
</dbReference>
<dbReference type="PANTHER" id="PTHR46429:SF1">
    <property type="entry name" value="23S RRNA (GUANOSINE-2'-O-)-METHYLTRANSFERASE RLMB"/>
    <property type="match status" value="1"/>
</dbReference>
<accession>A0A2S0HZ55</accession>
<dbReference type="SUPFAM" id="SSF75217">
    <property type="entry name" value="alpha/beta knot"/>
    <property type="match status" value="1"/>
</dbReference>
<dbReference type="GO" id="GO:0005829">
    <property type="term" value="C:cytosol"/>
    <property type="evidence" value="ECO:0007669"/>
    <property type="project" value="TreeGrafter"/>
</dbReference>
<keyword evidence="2 4" id="KW-0808">Transferase</keyword>
<dbReference type="GO" id="GO:0032259">
    <property type="term" value="P:methylation"/>
    <property type="evidence" value="ECO:0007669"/>
    <property type="project" value="UniProtKB-KW"/>
</dbReference>
<sequence length="166" mass="18272">MQLTHSSTPFIKREFPIVLICDGVKGPANIGSLFRIAEAFGVREIIFGNSEIEFDSGRLKKTARDTHRKVNHSQSHDLNETINNLRGKGFIIAALEITNNSKPLHDLQWNGTDKLAIVLGNEAHGVSEPILKLTDKSYHIELFGENSSINVAQAAAVALYHLTASK</sequence>
<evidence type="ECO:0000256" key="1">
    <source>
        <dbReference type="ARBA" id="ARBA00022603"/>
    </source>
</evidence>
<dbReference type="InterPro" id="IPR029028">
    <property type="entry name" value="Alpha/beta_knot_MTases"/>
</dbReference>
<protein>
    <submittedName>
        <fullName evidence="4">RNA methyltransferase</fullName>
    </submittedName>
</protein>
<dbReference type="PANTHER" id="PTHR46429">
    <property type="entry name" value="23S RRNA (GUANOSINE-2'-O-)-METHYLTRANSFERASE RLMB"/>
    <property type="match status" value="1"/>
</dbReference>
<dbReference type="InterPro" id="IPR004441">
    <property type="entry name" value="rRNA_MeTrfase_TrmH"/>
</dbReference>
<dbReference type="GO" id="GO:0003723">
    <property type="term" value="F:RNA binding"/>
    <property type="evidence" value="ECO:0007669"/>
    <property type="project" value="InterPro"/>
</dbReference>
<keyword evidence="5" id="KW-1185">Reference proteome</keyword>
<dbReference type="OrthoDB" id="9795352at2"/>
<dbReference type="RefSeq" id="WP_105217138.1">
    <property type="nucleotide sequence ID" value="NZ_CP027062.1"/>
</dbReference>
<dbReference type="CDD" id="cd18082">
    <property type="entry name" value="SpoU-like_family"/>
    <property type="match status" value="1"/>
</dbReference>
<proteinExistence type="predicted"/>
<evidence type="ECO:0000256" key="2">
    <source>
        <dbReference type="ARBA" id="ARBA00022679"/>
    </source>
</evidence>
<dbReference type="AlphaFoldDB" id="A0A2S0HZ55"/>
<dbReference type="InterPro" id="IPR001537">
    <property type="entry name" value="SpoU_MeTrfase"/>
</dbReference>
<organism evidence="4 5">
    <name type="scientific">Pukyongia salina</name>
    <dbReference type="NCBI Taxonomy" id="2094025"/>
    <lineage>
        <taxon>Bacteria</taxon>
        <taxon>Pseudomonadati</taxon>
        <taxon>Bacteroidota</taxon>
        <taxon>Flavobacteriia</taxon>
        <taxon>Flavobacteriales</taxon>
        <taxon>Flavobacteriaceae</taxon>
        <taxon>Pukyongia</taxon>
    </lineage>
</organism>
<evidence type="ECO:0000259" key="3">
    <source>
        <dbReference type="Pfam" id="PF00588"/>
    </source>
</evidence>
<evidence type="ECO:0000313" key="4">
    <source>
        <dbReference type="EMBL" id="AVI51898.1"/>
    </source>
</evidence>